<keyword evidence="6" id="KW-0004">4Fe-4S</keyword>
<dbReference type="EC" id="2.7.13.3" evidence="4"/>
<evidence type="ECO:0000256" key="3">
    <source>
        <dbReference type="ARBA" id="ARBA00004496"/>
    </source>
</evidence>
<evidence type="ECO:0000256" key="15">
    <source>
        <dbReference type="ARBA" id="ARBA00030800"/>
    </source>
</evidence>
<dbReference type="Pfam" id="PF02518">
    <property type="entry name" value="HATPase_c"/>
    <property type="match status" value="1"/>
</dbReference>
<evidence type="ECO:0000259" key="17">
    <source>
        <dbReference type="PROSITE" id="PS50109"/>
    </source>
</evidence>
<dbReference type="SMART" id="SM00387">
    <property type="entry name" value="HATPase_c"/>
    <property type="match status" value="1"/>
</dbReference>
<evidence type="ECO:0000256" key="8">
    <source>
        <dbReference type="ARBA" id="ARBA00022679"/>
    </source>
</evidence>
<keyword evidence="20" id="KW-1185">Reference proteome</keyword>
<evidence type="ECO:0000256" key="14">
    <source>
        <dbReference type="ARBA" id="ARBA00024827"/>
    </source>
</evidence>
<keyword evidence="10" id="KW-0418">Kinase</keyword>
<feature type="modified residue" description="4-aspartylphosphate" evidence="16">
    <location>
        <position position="64"/>
    </location>
</feature>
<dbReference type="Gene3D" id="1.20.5.1930">
    <property type="match status" value="1"/>
</dbReference>
<keyword evidence="7" id="KW-0963">Cytoplasm</keyword>
<dbReference type="InterPro" id="IPR003594">
    <property type="entry name" value="HATPase_dom"/>
</dbReference>
<dbReference type="Gene3D" id="3.30.565.10">
    <property type="entry name" value="Histidine kinase-like ATPase, C-terminal domain"/>
    <property type="match status" value="1"/>
</dbReference>
<dbReference type="PANTHER" id="PTHR24421:SF58">
    <property type="entry name" value="SIGNAL TRANSDUCTION HISTIDINE-PROTEIN KINASE_PHOSPHATASE UHPB"/>
    <property type="match status" value="1"/>
</dbReference>
<comment type="function">
    <text evidence="14">Member of the two-component regulatory system NreB/NreC involved in the control of dissimilatory nitrate/nitrite reduction in response to oxygen. NreB functions as a direct oxygen sensor histidine kinase which is autophosphorylated, in the absence of oxygen, probably at the conserved histidine residue, and transfers its phosphate group probably to a conserved aspartate residue of NreC. NreB/NreC activates the expression of the nitrate (narGHJI) and nitrite (nir) reductase operons, as well as the putative nitrate transporter gene narT.</text>
</comment>
<dbReference type="OrthoDB" id="9778366at2"/>
<dbReference type="EMBL" id="JRHC01000001">
    <property type="protein sequence ID" value="KJF45223.1"/>
    <property type="molecule type" value="Genomic_DNA"/>
</dbReference>
<dbReference type="SUPFAM" id="SSF52172">
    <property type="entry name" value="CheY-like"/>
    <property type="match status" value="1"/>
</dbReference>
<keyword evidence="12" id="KW-0902">Two-component regulatory system</keyword>
<gene>
    <name evidence="19" type="ORF">LH29_07490</name>
</gene>
<dbReference type="GO" id="GO:0005737">
    <property type="term" value="C:cytoplasm"/>
    <property type="evidence" value="ECO:0007669"/>
    <property type="project" value="UniProtKB-SubCell"/>
</dbReference>
<keyword evidence="9" id="KW-0479">Metal-binding</keyword>
<dbReference type="PROSITE" id="PS50109">
    <property type="entry name" value="HIS_KIN"/>
    <property type="match status" value="1"/>
</dbReference>
<name>A0A0D8JHB2_9BACT</name>
<evidence type="ECO:0000256" key="5">
    <source>
        <dbReference type="ARBA" id="ARBA00017322"/>
    </source>
</evidence>
<dbReference type="Pfam" id="PF00072">
    <property type="entry name" value="Response_reg"/>
    <property type="match status" value="1"/>
</dbReference>
<proteinExistence type="predicted"/>
<dbReference type="SUPFAM" id="SSF55874">
    <property type="entry name" value="ATPase domain of HSP90 chaperone/DNA topoisomerase II/histidine kinase"/>
    <property type="match status" value="1"/>
</dbReference>
<dbReference type="CDD" id="cd16917">
    <property type="entry name" value="HATPase_UhpB-NarQ-NarX-like"/>
    <property type="match status" value="1"/>
</dbReference>
<comment type="catalytic activity">
    <reaction evidence="1">
        <text>ATP + protein L-histidine = ADP + protein N-phospho-L-histidine.</text>
        <dbReference type="EC" id="2.7.13.3"/>
    </reaction>
</comment>
<evidence type="ECO:0000256" key="4">
    <source>
        <dbReference type="ARBA" id="ARBA00012438"/>
    </source>
</evidence>
<sequence length="357" mass="40246">MLVPNNEIEFMKKILAIDDNNINLELISQIVKVYYPDFKFIGALNGKEGITIAQNENPDLILLDIMMPDLDGYETCKLLKKNNRTKQIPIIMVSALGRDSVERTKGLNAGADSFISKPFDQVELKAQINVALRIKSYQLQLKKLNSEITLVEERERRRIAENLHDSLGQTLGLAFMNLSSIDVDECSPAIKNTIKFTSKLLNKAIEESRRLTYDLSPPILYELGLLPAIQWKLEQFEKDFNIKTNLIVENKNTQLSKENNIFLYRTVGELLTNTSKHAEATEVTVIQATNNGMYYISVEDNGIGIDKSHSKPASNKGGFGLLSIEERIESMNGTFNIEALEKGTKAEIEIPYSLDQN</sequence>
<protein>
    <recommendedName>
        <fullName evidence="5">Oxygen sensor histidine kinase NreB</fullName>
        <ecNumber evidence="4">2.7.13.3</ecNumber>
    </recommendedName>
    <alternativeName>
        <fullName evidence="15">Nitrogen regulation protein B</fullName>
    </alternativeName>
</protein>
<evidence type="ECO:0000313" key="19">
    <source>
        <dbReference type="EMBL" id="KJF45223.1"/>
    </source>
</evidence>
<evidence type="ECO:0000256" key="12">
    <source>
        <dbReference type="ARBA" id="ARBA00023012"/>
    </source>
</evidence>
<dbReference type="InterPro" id="IPR011712">
    <property type="entry name" value="Sig_transdc_His_kin_sub3_dim/P"/>
</dbReference>
<evidence type="ECO:0000259" key="18">
    <source>
        <dbReference type="PROSITE" id="PS50110"/>
    </source>
</evidence>
<keyword evidence="8" id="KW-0808">Transferase</keyword>
<organism evidence="19 20">
    <name type="scientific">Draconibacterium sediminis</name>
    <dbReference type="NCBI Taxonomy" id="1544798"/>
    <lineage>
        <taxon>Bacteria</taxon>
        <taxon>Pseudomonadati</taxon>
        <taxon>Bacteroidota</taxon>
        <taxon>Bacteroidia</taxon>
        <taxon>Marinilabiliales</taxon>
        <taxon>Prolixibacteraceae</taxon>
        <taxon>Draconibacterium</taxon>
    </lineage>
</organism>
<evidence type="ECO:0000256" key="2">
    <source>
        <dbReference type="ARBA" id="ARBA00001966"/>
    </source>
</evidence>
<evidence type="ECO:0000313" key="20">
    <source>
        <dbReference type="Proteomes" id="UP000032544"/>
    </source>
</evidence>
<comment type="subcellular location">
    <subcellularLocation>
        <location evidence="3">Cytoplasm</location>
    </subcellularLocation>
</comment>
<keyword evidence="11" id="KW-0408">Iron</keyword>
<comment type="cofactor">
    <cofactor evidence="2">
        <name>[4Fe-4S] cluster</name>
        <dbReference type="ChEBI" id="CHEBI:49883"/>
    </cofactor>
</comment>
<feature type="domain" description="Response regulatory" evidence="18">
    <location>
        <begin position="13"/>
        <end position="132"/>
    </location>
</feature>
<evidence type="ECO:0000256" key="9">
    <source>
        <dbReference type="ARBA" id="ARBA00022723"/>
    </source>
</evidence>
<dbReference type="Proteomes" id="UP000032544">
    <property type="component" value="Unassembled WGS sequence"/>
</dbReference>
<dbReference type="GO" id="GO:0000155">
    <property type="term" value="F:phosphorelay sensor kinase activity"/>
    <property type="evidence" value="ECO:0007669"/>
    <property type="project" value="InterPro"/>
</dbReference>
<evidence type="ECO:0000256" key="13">
    <source>
        <dbReference type="ARBA" id="ARBA00023014"/>
    </source>
</evidence>
<dbReference type="InterPro" id="IPR001789">
    <property type="entry name" value="Sig_transdc_resp-reg_receiver"/>
</dbReference>
<evidence type="ECO:0000256" key="1">
    <source>
        <dbReference type="ARBA" id="ARBA00000085"/>
    </source>
</evidence>
<dbReference type="Pfam" id="PF07730">
    <property type="entry name" value="HisKA_3"/>
    <property type="match status" value="1"/>
</dbReference>
<dbReference type="GO" id="GO:0046983">
    <property type="term" value="F:protein dimerization activity"/>
    <property type="evidence" value="ECO:0007669"/>
    <property type="project" value="InterPro"/>
</dbReference>
<evidence type="ECO:0000256" key="16">
    <source>
        <dbReference type="PROSITE-ProRule" id="PRU00169"/>
    </source>
</evidence>
<dbReference type="InterPro" id="IPR050482">
    <property type="entry name" value="Sensor_HK_TwoCompSys"/>
</dbReference>
<dbReference type="InterPro" id="IPR036890">
    <property type="entry name" value="HATPase_C_sf"/>
</dbReference>
<dbReference type="InterPro" id="IPR004358">
    <property type="entry name" value="Sig_transdc_His_kin-like_C"/>
</dbReference>
<dbReference type="Gene3D" id="3.40.50.2300">
    <property type="match status" value="1"/>
</dbReference>
<dbReference type="SMART" id="SM00448">
    <property type="entry name" value="REC"/>
    <property type="match status" value="1"/>
</dbReference>
<evidence type="ECO:0000256" key="11">
    <source>
        <dbReference type="ARBA" id="ARBA00023004"/>
    </source>
</evidence>
<dbReference type="PRINTS" id="PR00344">
    <property type="entry name" value="BCTRLSENSOR"/>
</dbReference>
<reference evidence="19 20" key="1">
    <citation type="submission" date="2014-09" db="EMBL/GenBank/DDBJ databases">
        <title>Draft Genome Sequence of Draconibacterium sp. JN14CK-3.</title>
        <authorList>
            <person name="Dong C."/>
            <person name="Lai Q."/>
            <person name="Shao Z."/>
        </authorList>
    </citation>
    <scope>NUCLEOTIDE SEQUENCE [LARGE SCALE GENOMIC DNA]</scope>
    <source>
        <strain evidence="19 20">JN14CK-3</strain>
    </source>
</reference>
<dbReference type="InterPro" id="IPR005467">
    <property type="entry name" value="His_kinase_dom"/>
</dbReference>
<evidence type="ECO:0000256" key="10">
    <source>
        <dbReference type="ARBA" id="ARBA00022777"/>
    </source>
</evidence>
<comment type="caution">
    <text evidence="19">The sequence shown here is derived from an EMBL/GenBank/DDBJ whole genome shotgun (WGS) entry which is preliminary data.</text>
</comment>
<dbReference type="GO" id="GO:0016020">
    <property type="term" value="C:membrane"/>
    <property type="evidence" value="ECO:0007669"/>
    <property type="project" value="InterPro"/>
</dbReference>
<dbReference type="PANTHER" id="PTHR24421">
    <property type="entry name" value="NITRATE/NITRITE SENSOR PROTEIN NARX-RELATED"/>
    <property type="match status" value="1"/>
</dbReference>
<dbReference type="STRING" id="1544798.LH29_07490"/>
<dbReference type="InterPro" id="IPR011006">
    <property type="entry name" value="CheY-like_superfamily"/>
</dbReference>
<keyword evidence="16" id="KW-0597">Phosphoprotein</keyword>
<accession>A0A0D8JHB2</accession>
<dbReference type="PROSITE" id="PS50110">
    <property type="entry name" value="RESPONSE_REGULATORY"/>
    <property type="match status" value="1"/>
</dbReference>
<dbReference type="GO" id="GO:0046872">
    <property type="term" value="F:metal ion binding"/>
    <property type="evidence" value="ECO:0007669"/>
    <property type="project" value="UniProtKB-KW"/>
</dbReference>
<evidence type="ECO:0000256" key="6">
    <source>
        <dbReference type="ARBA" id="ARBA00022485"/>
    </source>
</evidence>
<keyword evidence="13" id="KW-0411">Iron-sulfur</keyword>
<dbReference type="AlphaFoldDB" id="A0A0D8JHB2"/>
<feature type="domain" description="Histidine kinase" evidence="17">
    <location>
        <begin position="263"/>
        <end position="354"/>
    </location>
</feature>
<evidence type="ECO:0000256" key="7">
    <source>
        <dbReference type="ARBA" id="ARBA00022490"/>
    </source>
</evidence>
<dbReference type="GO" id="GO:0051539">
    <property type="term" value="F:4 iron, 4 sulfur cluster binding"/>
    <property type="evidence" value="ECO:0007669"/>
    <property type="project" value="UniProtKB-KW"/>
</dbReference>